<dbReference type="Gramene" id="PSS01658">
    <property type="protein sequence ID" value="PSS01658"/>
    <property type="gene ID" value="CEY00_Acc23014"/>
</dbReference>
<dbReference type="InterPro" id="IPR040911">
    <property type="entry name" value="Exostosin_GT47"/>
</dbReference>
<comment type="caution">
    <text evidence="7">The sequence shown here is derived from an EMBL/GenBank/DDBJ whole genome shotgun (WGS) entry which is preliminary data.</text>
</comment>
<dbReference type="OMA" id="VHSGRMK"/>
<dbReference type="GO" id="GO:0000139">
    <property type="term" value="C:Golgi membrane"/>
    <property type="evidence" value="ECO:0007669"/>
    <property type="project" value="UniProtKB-SubCell"/>
</dbReference>
<dbReference type="InParanoid" id="A0A2R6Q454"/>
<dbReference type="Pfam" id="PF03016">
    <property type="entry name" value="Exostosin_GT47"/>
    <property type="match status" value="1"/>
</dbReference>
<evidence type="ECO:0000259" key="6">
    <source>
        <dbReference type="Pfam" id="PF03016"/>
    </source>
</evidence>
<gene>
    <name evidence="7" type="ORF">CEY00_Acc23014</name>
</gene>
<dbReference type="PANTHER" id="PTHR11062">
    <property type="entry name" value="EXOSTOSIN HEPARAN SULFATE GLYCOSYLTRANSFERASE -RELATED"/>
    <property type="match status" value="1"/>
</dbReference>
<dbReference type="AlphaFoldDB" id="A0A2R6Q454"/>
<comment type="similarity">
    <text evidence="2">Belongs to the glycosyltransferase 47 family.</text>
</comment>
<reference evidence="7 8" key="1">
    <citation type="submission" date="2017-07" db="EMBL/GenBank/DDBJ databases">
        <title>An improved, manually edited Actinidia chinensis var. chinensis (kiwifruit) genome highlights the challenges associated with draft genomes and gene prediction in plants.</title>
        <authorList>
            <person name="Pilkington S."/>
            <person name="Crowhurst R."/>
            <person name="Hilario E."/>
            <person name="Nardozza S."/>
            <person name="Fraser L."/>
            <person name="Peng Y."/>
            <person name="Gunaseelan K."/>
            <person name="Simpson R."/>
            <person name="Tahir J."/>
            <person name="Deroles S."/>
            <person name="Templeton K."/>
            <person name="Luo Z."/>
            <person name="Davy M."/>
            <person name="Cheng C."/>
            <person name="Mcneilage M."/>
            <person name="Scaglione D."/>
            <person name="Liu Y."/>
            <person name="Zhang Q."/>
            <person name="Datson P."/>
            <person name="De Silva N."/>
            <person name="Gardiner S."/>
            <person name="Bassett H."/>
            <person name="Chagne D."/>
            <person name="Mccallum J."/>
            <person name="Dzierzon H."/>
            <person name="Deng C."/>
            <person name="Wang Y.-Y."/>
            <person name="Barron N."/>
            <person name="Manako K."/>
            <person name="Bowen J."/>
            <person name="Foster T."/>
            <person name="Erridge Z."/>
            <person name="Tiffin H."/>
            <person name="Waite C."/>
            <person name="Davies K."/>
            <person name="Grierson E."/>
            <person name="Laing W."/>
            <person name="Kirk R."/>
            <person name="Chen X."/>
            <person name="Wood M."/>
            <person name="Montefiori M."/>
            <person name="Brummell D."/>
            <person name="Schwinn K."/>
            <person name="Catanach A."/>
            <person name="Fullerton C."/>
            <person name="Li D."/>
            <person name="Meiyalaghan S."/>
            <person name="Nieuwenhuizen N."/>
            <person name="Read N."/>
            <person name="Prakash R."/>
            <person name="Hunter D."/>
            <person name="Zhang H."/>
            <person name="Mckenzie M."/>
            <person name="Knabel M."/>
            <person name="Harris A."/>
            <person name="Allan A."/>
            <person name="Chen A."/>
            <person name="Janssen B."/>
            <person name="Plunkett B."/>
            <person name="Dwamena C."/>
            <person name="Voogd C."/>
            <person name="Leif D."/>
            <person name="Lafferty D."/>
            <person name="Souleyre E."/>
            <person name="Varkonyi-Gasic E."/>
            <person name="Gambi F."/>
            <person name="Hanley J."/>
            <person name="Yao J.-L."/>
            <person name="Cheung J."/>
            <person name="David K."/>
            <person name="Warren B."/>
            <person name="Marsh K."/>
            <person name="Snowden K."/>
            <person name="Lin-Wang K."/>
            <person name="Brian L."/>
            <person name="Martinez-Sanchez M."/>
            <person name="Wang M."/>
            <person name="Ileperuma N."/>
            <person name="Macnee N."/>
            <person name="Campin R."/>
            <person name="Mcatee P."/>
            <person name="Drummond R."/>
            <person name="Espley R."/>
            <person name="Ireland H."/>
            <person name="Wu R."/>
            <person name="Atkinson R."/>
            <person name="Karunairetnam S."/>
            <person name="Bulley S."/>
            <person name="Chunkath S."/>
            <person name="Hanley Z."/>
            <person name="Storey R."/>
            <person name="Thrimawithana A."/>
            <person name="Thomson S."/>
            <person name="David C."/>
            <person name="Testolin R."/>
        </authorList>
    </citation>
    <scope>NUCLEOTIDE SEQUENCE [LARGE SCALE GENOMIC DNA]</scope>
    <source>
        <strain evidence="8">cv. Red5</strain>
        <tissue evidence="7">Young leaf</tissue>
    </source>
</reference>
<dbReference type="InterPro" id="IPR004263">
    <property type="entry name" value="Exostosin"/>
</dbReference>
<name>A0A2R6Q454_ACTCC</name>
<dbReference type="OrthoDB" id="1924787at2759"/>
<keyword evidence="4" id="KW-0735">Signal-anchor</keyword>
<feature type="domain" description="Exostosin GT47" evidence="6">
    <location>
        <begin position="2"/>
        <end position="279"/>
    </location>
</feature>
<dbReference type="GO" id="GO:0016757">
    <property type="term" value="F:glycosyltransferase activity"/>
    <property type="evidence" value="ECO:0007669"/>
    <property type="project" value="UniProtKB-KW"/>
</dbReference>
<keyword evidence="7" id="KW-0808">Transferase</keyword>
<organism evidence="7 8">
    <name type="scientific">Actinidia chinensis var. chinensis</name>
    <name type="common">Chinese soft-hair kiwi</name>
    <dbReference type="NCBI Taxonomy" id="1590841"/>
    <lineage>
        <taxon>Eukaryota</taxon>
        <taxon>Viridiplantae</taxon>
        <taxon>Streptophyta</taxon>
        <taxon>Embryophyta</taxon>
        <taxon>Tracheophyta</taxon>
        <taxon>Spermatophyta</taxon>
        <taxon>Magnoliopsida</taxon>
        <taxon>eudicotyledons</taxon>
        <taxon>Gunneridae</taxon>
        <taxon>Pentapetalae</taxon>
        <taxon>asterids</taxon>
        <taxon>Ericales</taxon>
        <taxon>Actinidiaceae</taxon>
        <taxon>Actinidia</taxon>
    </lineage>
</organism>
<keyword evidence="4" id="KW-0812">Transmembrane</keyword>
<dbReference type="STRING" id="1590841.A0A2R6Q454"/>
<evidence type="ECO:0000256" key="2">
    <source>
        <dbReference type="ARBA" id="ARBA00010271"/>
    </source>
</evidence>
<evidence type="ECO:0000256" key="4">
    <source>
        <dbReference type="ARBA" id="ARBA00022968"/>
    </source>
</evidence>
<protein>
    <submittedName>
        <fullName evidence="7">Glycosyltransferase</fullName>
    </submittedName>
</protein>
<dbReference type="Proteomes" id="UP000241394">
    <property type="component" value="Chromosome LG20"/>
</dbReference>
<reference evidence="8" key="2">
    <citation type="journal article" date="2018" name="BMC Genomics">
        <title>A manually annotated Actinidia chinensis var. chinensis (kiwifruit) genome highlights the challenges associated with draft genomes and gene prediction in plants.</title>
        <authorList>
            <person name="Pilkington S.M."/>
            <person name="Crowhurst R."/>
            <person name="Hilario E."/>
            <person name="Nardozza S."/>
            <person name="Fraser L."/>
            <person name="Peng Y."/>
            <person name="Gunaseelan K."/>
            <person name="Simpson R."/>
            <person name="Tahir J."/>
            <person name="Deroles S.C."/>
            <person name="Templeton K."/>
            <person name="Luo Z."/>
            <person name="Davy M."/>
            <person name="Cheng C."/>
            <person name="McNeilage M."/>
            <person name="Scaglione D."/>
            <person name="Liu Y."/>
            <person name="Zhang Q."/>
            <person name="Datson P."/>
            <person name="De Silva N."/>
            <person name="Gardiner S.E."/>
            <person name="Bassett H."/>
            <person name="Chagne D."/>
            <person name="McCallum J."/>
            <person name="Dzierzon H."/>
            <person name="Deng C."/>
            <person name="Wang Y.Y."/>
            <person name="Barron L."/>
            <person name="Manako K."/>
            <person name="Bowen J."/>
            <person name="Foster T.M."/>
            <person name="Erridge Z.A."/>
            <person name="Tiffin H."/>
            <person name="Waite C.N."/>
            <person name="Davies K.M."/>
            <person name="Grierson E.P."/>
            <person name="Laing W.A."/>
            <person name="Kirk R."/>
            <person name="Chen X."/>
            <person name="Wood M."/>
            <person name="Montefiori M."/>
            <person name="Brummell D.A."/>
            <person name="Schwinn K.E."/>
            <person name="Catanach A."/>
            <person name="Fullerton C."/>
            <person name="Li D."/>
            <person name="Meiyalaghan S."/>
            <person name="Nieuwenhuizen N."/>
            <person name="Read N."/>
            <person name="Prakash R."/>
            <person name="Hunter D."/>
            <person name="Zhang H."/>
            <person name="McKenzie M."/>
            <person name="Knabel M."/>
            <person name="Harris A."/>
            <person name="Allan A.C."/>
            <person name="Gleave A."/>
            <person name="Chen A."/>
            <person name="Janssen B.J."/>
            <person name="Plunkett B."/>
            <person name="Ampomah-Dwamena C."/>
            <person name="Voogd C."/>
            <person name="Leif D."/>
            <person name="Lafferty D."/>
            <person name="Souleyre E.J.F."/>
            <person name="Varkonyi-Gasic E."/>
            <person name="Gambi F."/>
            <person name="Hanley J."/>
            <person name="Yao J.L."/>
            <person name="Cheung J."/>
            <person name="David K.M."/>
            <person name="Warren B."/>
            <person name="Marsh K."/>
            <person name="Snowden K.C."/>
            <person name="Lin-Wang K."/>
            <person name="Brian L."/>
            <person name="Martinez-Sanchez M."/>
            <person name="Wang M."/>
            <person name="Ileperuma N."/>
            <person name="Macnee N."/>
            <person name="Campin R."/>
            <person name="McAtee P."/>
            <person name="Drummond R.S.M."/>
            <person name="Espley R.V."/>
            <person name="Ireland H.S."/>
            <person name="Wu R."/>
            <person name="Atkinson R.G."/>
            <person name="Karunairetnam S."/>
            <person name="Bulley S."/>
            <person name="Chunkath S."/>
            <person name="Hanley Z."/>
            <person name="Storey R."/>
            <person name="Thrimawithana A.H."/>
            <person name="Thomson S."/>
            <person name="David C."/>
            <person name="Testolin R."/>
            <person name="Huang H."/>
            <person name="Hellens R.P."/>
            <person name="Schaffer R.J."/>
        </authorList>
    </citation>
    <scope>NUCLEOTIDE SEQUENCE [LARGE SCALE GENOMIC DNA]</scope>
    <source>
        <strain evidence="8">cv. Red5</strain>
    </source>
</reference>
<keyword evidence="5" id="KW-0333">Golgi apparatus</keyword>
<comment type="subcellular location">
    <subcellularLocation>
        <location evidence="1">Golgi apparatus membrane</location>
        <topology evidence="1">Single-pass type II membrane protein</topology>
    </subcellularLocation>
</comment>
<keyword evidence="8" id="KW-1185">Reference proteome</keyword>
<evidence type="ECO:0000313" key="7">
    <source>
        <dbReference type="EMBL" id="PSS01658.1"/>
    </source>
</evidence>
<keyword evidence="3" id="KW-0328">Glycosyltransferase</keyword>
<evidence type="ECO:0000256" key="3">
    <source>
        <dbReference type="ARBA" id="ARBA00022676"/>
    </source>
</evidence>
<evidence type="ECO:0000313" key="8">
    <source>
        <dbReference type="Proteomes" id="UP000241394"/>
    </source>
</evidence>
<evidence type="ECO:0000256" key="1">
    <source>
        <dbReference type="ARBA" id="ARBA00004323"/>
    </source>
</evidence>
<dbReference type="EMBL" id="NKQK01000020">
    <property type="protein sequence ID" value="PSS01658.1"/>
    <property type="molecule type" value="Genomic_DNA"/>
</dbReference>
<accession>A0A2R6Q454</accession>
<evidence type="ECO:0000256" key="5">
    <source>
        <dbReference type="ARBA" id="ARBA00023034"/>
    </source>
</evidence>
<proteinExistence type="inferred from homology"/>
<sequence length="329" mass="38025">MNKTLKIYVYPHKRDDPFANVLLPSHSKPGGNYASESYFKQALMSSHFITDNPSQADFFFLPFSIASMRHDPRIGVGGIQDFVKDYVFNVSHKYPFWNRTGGADHFYVACHSIGKVAMDKAEEVRNSAVQVVCTSNYFVQGYVPHKDVSLPQIWPRHDDPPVVDPSKRKKLAFFAGGINAPTRKYLVQTWQNDSEIFAHAGRLKTPYSTQLLRSKFCLHAKGYEVNTARIGDAIYYGCVPVVLADHYDLPFADILNWKSFSVVVATADIPSLKRILRELGFEEYLRLQRNVVEVRRHFQWHVKPVEFDVFYMVMYELWLRRGHVRIFSF</sequence>
<dbReference type="PANTHER" id="PTHR11062:SF95">
    <property type="entry name" value="EXOSTOSIN GT47 DOMAIN-CONTAINING PROTEIN"/>
    <property type="match status" value="1"/>
</dbReference>